<name>A0A7R9BUX8_9CRUS</name>
<dbReference type="EMBL" id="OA884264">
    <property type="protein sequence ID" value="CAD7280526.1"/>
    <property type="molecule type" value="Genomic_DNA"/>
</dbReference>
<dbReference type="AlphaFoldDB" id="A0A7R9BUX8"/>
<dbReference type="OrthoDB" id="201709at2759"/>
<evidence type="ECO:0008006" key="3">
    <source>
        <dbReference type="Google" id="ProtNLM"/>
    </source>
</evidence>
<dbReference type="InterPro" id="IPR042462">
    <property type="entry name" value="ARMC7"/>
</dbReference>
<sequence>MFSTPERIEAKIGKHGTPRRNFLRELVNEFKETVSIEYKEQILANLANFAYDPVNFGFLTELNVDKLFLDCLTQEAVNTDKLREFAVKGILNLCPDDFLRNRILTRGGMELVKEAVGSSEPETVLSAIAVLNEFAVHDLQESDRASLLNPVFVERVLKLKTHPNPLITKLAQVFVEDHCSQALIRAAVELRNVASGSS</sequence>
<dbReference type="Gene3D" id="1.25.10.10">
    <property type="entry name" value="Leucine-rich Repeat Variant"/>
    <property type="match status" value="1"/>
</dbReference>
<dbReference type="InterPro" id="IPR016024">
    <property type="entry name" value="ARM-type_fold"/>
</dbReference>
<proteinExistence type="predicted"/>
<evidence type="ECO:0000313" key="2">
    <source>
        <dbReference type="Proteomes" id="UP000678499"/>
    </source>
</evidence>
<organism evidence="1">
    <name type="scientific">Notodromas monacha</name>
    <dbReference type="NCBI Taxonomy" id="399045"/>
    <lineage>
        <taxon>Eukaryota</taxon>
        <taxon>Metazoa</taxon>
        <taxon>Ecdysozoa</taxon>
        <taxon>Arthropoda</taxon>
        <taxon>Crustacea</taxon>
        <taxon>Oligostraca</taxon>
        <taxon>Ostracoda</taxon>
        <taxon>Podocopa</taxon>
        <taxon>Podocopida</taxon>
        <taxon>Cypridocopina</taxon>
        <taxon>Cypridoidea</taxon>
        <taxon>Cyprididae</taxon>
        <taxon>Notodromas</taxon>
    </lineage>
</organism>
<evidence type="ECO:0000313" key="1">
    <source>
        <dbReference type="EMBL" id="CAD7280526.1"/>
    </source>
</evidence>
<dbReference type="Proteomes" id="UP000678499">
    <property type="component" value="Unassembled WGS sequence"/>
</dbReference>
<dbReference type="PANTHER" id="PTHR46263:SF1">
    <property type="entry name" value="ARMADILLO REPEAT-CONTAINING PROTEIN 7"/>
    <property type="match status" value="1"/>
</dbReference>
<dbReference type="InterPro" id="IPR011989">
    <property type="entry name" value="ARM-like"/>
</dbReference>
<keyword evidence="2" id="KW-1185">Reference proteome</keyword>
<dbReference type="SUPFAM" id="SSF48371">
    <property type="entry name" value="ARM repeat"/>
    <property type="match status" value="1"/>
</dbReference>
<accession>A0A7R9BUX8</accession>
<gene>
    <name evidence="1" type="ORF">NMOB1V02_LOCUS8185</name>
</gene>
<dbReference type="PANTHER" id="PTHR46263">
    <property type="entry name" value="ARMADILLO REPEAT-CONTAINING PROTEIN 7"/>
    <property type="match status" value="1"/>
</dbReference>
<reference evidence="1" key="1">
    <citation type="submission" date="2020-11" db="EMBL/GenBank/DDBJ databases">
        <authorList>
            <person name="Tran Van P."/>
        </authorList>
    </citation>
    <scope>NUCLEOTIDE SEQUENCE</scope>
</reference>
<dbReference type="EMBL" id="CAJPEX010002227">
    <property type="protein sequence ID" value="CAG0920678.1"/>
    <property type="molecule type" value="Genomic_DNA"/>
</dbReference>
<protein>
    <recommendedName>
        <fullName evidence="3">Armadillo repeat-containing protein 7</fullName>
    </recommendedName>
</protein>